<evidence type="ECO:0000313" key="9">
    <source>
        <dbReference type="Proteomes" id="UP000624701"/>
    </source>
</evidence>
<dbReference type="Proteomes" id="UP000624701">
    <property type="component" value="Unassembled WGS sequence"/>
</dbReference>
<keyword evidence="9" id="KW-1185">Reference proteome</keyword>
<evidence type="ECO:0000256" key="4">
    <source>
        <dbReference type="RuleBase" id="RU004003"/>
    </source>
</evidence>
<name>A0ABQ2C2R4_9FLAO</name>
<dbReference type="EMBL" id="BMDQ01000007">
    <property type="protein sequence ID" value="GGI58501.1"/>
    <property type="molecule type" value="Genomic_DNA"/>
</dbReference>
<keyword evidence="3" id="KW-0472">Membrane</keyword>
<organism evidence="8 9">
    <name type="scientific">Winogradskyella haliclonae</name>
    <dbReference type="NCBI Taxonomy" id="2048558"/>
    <lineage>
        <taxon>Bacteria</taxon>
        <taxon>Pseudomonadati</taxon>
        <taxon>Bacteroidota</taxon>
        <taxon>Flavobacteriia</taxon>
        <taxon>Flavobacteriales</taxon>
        <taxon>Flavobacteriaceae</taxon>
        <taxon>Winogradskyella</taxon>
    </lineage>
</organism>
<dbReference type="InterPro" id="IPR050810">
    <property type="entry name" value="Bact_Secretion_Sys_Channel"/>
</dbReference>
<comment type="subcellular location">
    <subcellularLocation>
        <location evidence="1">Membrane</location>
    </subcellularLocation>
</comment>
<reference evidence="9" key="1">
    <citation type="journal article" date="2019" name="Int. J. Syst. Evol. Microbiol.">
        <title>The Global Catalogue of Microorganisms (GCM) 10K type strain sequencing project: providing services to taxonomists for standard genome sequencing and annotation.</title>
        <authorList>
            <consortium name="The Broad Institute Genomics Platform"/>
            <consortium name="The Broad Institute Genome Sequencing Center for Infectious Disease"/>
            <person name="Wu L."/>
            <person name="Ma J."/>
        </authorList>
    </citation>
    <scope>NUCLEOTIDE SEQUENCE [LARGE SCALE GENOMIC DNA]</scope>
    <source>
        <strain evidence="9">CCM 8681</strain>
    </source>
</reference>
<evidence type="ECO:0000256" key="6">
    <source>
        <dbReference type="SAM" id="SignalP"/>
    </source>
</evidence>
<sequence>MRYKALIYSILFVLIFQASYAQDTDKRIADLKNKLEIVATTSPGLTEVLNTDIALNNVSLSNFLLAISNVHKVNMNVATGMEQNVIANNFSNVQVATVILFLCKEYNLTIEFTESILSVKPYEVNSKNLKHPITIVYEPQYNEIDIDAKDNDLYNVFKAIMDATGKNLVFAPGMETLKINAYMRAVNFDTAMHKLALVNNLSFNKTDDNFYVFNSIDQEANANSVFSRRLNTNVAFEVLDRSNKLLNVNFNNTSIEDIVNQLGDTLAIDRFTATPLKEAGSVTFRAKSITFDQLLNKIFEQQTILEPSSSQPTVTSSNRTNLNSQNKSSSNAKRFTYKKENNIYYFGTERQLSVRNVEIIKLRHRSVNLMPEVQSDINTSVVQDNFNRSNRNVRFNPQANPAFSNTNRPLDRTYQNQNALEVEGEEKDILSLIPQEVKQDLDFKVDTELNSIYVTGTDAKIEFFKDFIRHIDKPIPVIIIEVMIVEANVNNTVETGIEWGIGDAPVTTQGGIFPSADVTLGSKTINKIINGFSSTSAFNFGQVVPNFFATIKAMETNGDLKIKSTPKLATLNGHRASFSNGQTSYYAVTDRNTFGTDNPITNEIRNFFPIDAKLGLDIKPFVTGDGQVLLNINVVQSSFGNRISEDAPPDINSRNFSSTIRMKDQDIAVLGGLEENFKNNSGSGVPFLARVPVIKWLFSKRKREARKSKLTVFIKPTVIN</sequence>
<dbReference type="InterPro" id="IPR001775">
    <property type="entry name" value="GspD/PilQ"/>
</dbReference>
<proteinExistence type="inferred from homology"/>
<comment type="caution">
    <text evidence="8">The sequence shown here is derived from an EMBL/GenBank/DDBJ whole genome shotgun (WGS) entry which is preliminary data.</text>
</comment>
<keyword evidence="2 6" id="KW-0732">Signal</keyword>
<dbReference type="PANTHER" id="PTHR30332:SF24">
    <property type="entry name" value="SECRETIN GSPD-RELATED"/>
    <property type="match status" value="1"/>
</dbReference>
<dbReference type="PRINTS" id="PR00811">
    <property type="entry name" value="BCTERIALGSPD"/>
</dbReference>
<accession>A0ABQ2C2R4</accession>
<evidence type="ECO:0000256" key="5">
    <source>
        <dbReference type="SAM" id="MobiDB-lite"/>
    </source>
</evidence>
<feature type="chain" id="PRO_5045792382" evidence="6">
    <location>
        <begin position="22"/>
        <end position="720"/>
    </location>
</feature>
<dbReference type="RefSeq" id="WP_188375406.1">
    <property type="nucleotide sequence ID" value="NZ_BMDQ01000007.1"/>
</dbReference>
<evidence type="ECO:0000256" key="3">
    <source>
        <dbReference type="ARBA" id="ARBA00023136"/>
    </source>
</evidence>
<gene>
    <name evidence="8" type="primary">gspD</name>
    <name evidence="8" type="ORF">GCM10011444_28100</name>
</gene>
<evidence type="ECO:0000259" key="7">
    <source>
        <dbReference type="Pfam" id="PF00263"/>
    </source>
</evidence>
<evidence type="ECO:0000256" key="1">
    <source>
        <dbReference type="ARBA" id="ARBA00004370"/>
    </source>
</evidence>
<evidence type="ECO:0000313" key="8">
    <source>
        <dbReference type="EMBL" id="GGI58501.1"/>
    </source>
</evidence>
<dbReference type="PANTHER" id="PTHR30332">
    <property type="entry name" value="PROBABLE GENERAL SECRETION PATHWAY PROTEIN D"/>
    <property type="match status" value="1"/>
</dbReference>
<comment type="similarity">
    <text evidence="4">Belongs to the bacterial secretin family.</text>
</comment>
<evidence type="ECO:0000256" key="2">
    <source>
        <dbReference type="ARBA" id="ARBA00022729"/>
    </source>
</evidence>
<dbReference type="InterPro" id="IPR004846">
    <property type="entry name" value="T2SS/T3SS_dom"/>
</dbReference>
<protein>
    <submittedName>
        <fullName evidence="8">General secretion pathway protein GspD</fullName>
    </submittedName>
</protein>
<feature type="signal peptide" evidence="6">
    <location>
        <begin position="1"/>
        <end position="21"/>
    </location>
</feature>
<dbReference type="Pfam" id="PF00263">
    <property type="entry name" value="Secretin"/>
    <property type="match status" value="1"/>
</dbReference>
<feature type="domain" description="Type II/III secretion system secretin-like" evidence="7">
    <location>
        <begin position="553"/>
        <end position="719"/>
    </location>
</feature>
<feature type="region of interest" description="Disordered" evidence="5">
    <location>
        <begin position="306"/>
        <end position="333"/>
    </location>
</feature>